<proteinExistence type="predicted"/>
<comment type="caution">
    <text evidence="3">The sequence shown here is derived from an EMBL/GenBank/DDBJ whole genome shotgun (WGS) entry which is preliminary data.</text>
</comment>
<evidence type="ECO:0000256" key="2">
    <source>
        <dbReference type="SAM" id="SignalP"/>
    </source>
</evidence>
<evidence type="ECO:0000313" key="3">
    <source>
        <dbReference type="EMBL" id="KAF2268332.1"/>
    </source>
</evidence>
<evidence type="ECO:0000256" key="1">
    <source>
        <dbReference type="SAM" id="MobiDB-lite"/>
    </source>
</evidence>
<name>A0A9P4N6F6_9PLEO</name>
<feature type="signal peptide" evidence="2">
    <location>
        <begin position="1"/>
        <end position="25"/>
    </location>
</feature>
<organism evidence="3 4">
    <name type="scientific">Lojkania enalia</name>
    <dbReference type="NCBI Taxonomy" id="147567"/>
    <lineage>
        <taxon>Eukaryota</taxon>
        <taxon>Fungi</taxon>
        <taxon>Dikarya</taxon>
        <taxon>Ascomycota</taxon>
        <taxon>Pezizomycotina</taxon>
        <taxon>Dothideomycetes</taxon>
        <taxon>Pleosporomycetidae</taxon>
        <taxon>Pleosporales</taxon>
        <taxon>Pleosporales incertae sedis</taxon>
        <taxon>Lojkania</taxon>
    </lineage>
</organism>
<keyword evidence="2" id="KW-0732">Signal</keyword>
<feature type="chain" id="PRO_5040260576" description="Secreted protein" evidence="2">
    <location>
        <begin position="26"/>
        <end position="106"/>
    </location>
</feature>
<keyword evidence="4" id="KW-1185">Reference proteome</keyword>
<sequence length="106" mass="11597">MQGGGGEGDGERLLLLACHLLFGRAGLWLSNTSTTTIADRPTPPRRKTRTAQQSPRPLSFPLPPTTLPCPALPCPLLASYVAFFLRERPPLRLHRCCFLSPPTFDG</sequence>
<gene>
    <name evidence="3" type="ORF">CC78DRAFT_20997</name>
</gene>
<dbReference type="EMBL" id="ML986587">
    <property type="protein sequence ID" value="KAF2268332.1"/>
    <property type="molecule type" value="Genomic_DNA"/>
</dbReference>
<protein>
    <recommendedName>
        <fullName evidence="5">Secreted protein</fullName>
    </recommendedName>
</protein>
<dbReference type="AlphaFoldDB" id="A0A9P4N6F6"/>
<reference evidence="4" key="1">
    <citation type="journal article" date="2020" name="Stud. Mycol.">
        <title>101 Dothideomycetes genomes: A test case for predicting lifestyles and emergence of pathogens.</title>
        <authorList>
            <person name="Haridas S."/>
            <person name="Albert R."/>
            <person name="Binder M."/>
            <person name="Bloem J."/>
            <person name="LaButti K."/>
            <person name="Salamov A."/>
            <person name="Andreopoulos B."/>
            <person name="Baker S."/>
            <person name="Barry K."/>
            <person name="Bills G."/>
            <person name="Bluhm B."/>
            <person name="Cannon C."/>
            <person name="Castanera R."/>
            <person name="Culley D."/>
            <person name="Daum C."/>
            <person name="Ezra D."/>
            <person name="Gonzalez J."/>
            <person name="Henrissat B."/>
            <person name="Kuo A."/>
            <person name="Liang C."/>
            <person name="Lipzen A."/>
            <person name="Lutzoni F."/>
            <person name="Magnuson J."/>
            <person name="Mondo S."/>
            <person name="Nolan M."/>
            <person name="Ohm R."/>
            <person name="Pangilinan J."/>
            <person name="Park H.-J."/>
            <person name="Ramirez L."/>
            <person name="Alfaro M."/>
            <person name="Sun H."/>
            <person name="Tritt A."/>
            <person name="Yoshinaga Y."/>
            <person name="Zwiers L.-H."/>
            <person name="Turgeon B."/>
            <person name="Goodwin S."/>
            <person name="Spatafora J."/>
            <person name="Crous P."/>
            <person name="Grigoriev I."/>
        </authorList>
    </citation>
    <scope>NUCLEOTIDE SEQUENCE [LARGE SCALE GENOMIC DNA]</scope>
    <source>
        <strain evidence="4">CBS 304.66</strain>
    </source>
</reference>
<evidence type="ECO:0000313" key="4">
    <source>
        <dbReference type="Proteomes" id="UP000800093"/>
    </source>
</evidence>
<feature type="region of interest" description="Disordered" evidence="1">
    <location>
        <begin position="33"/>
        <end position="62"/>
    </location>
</feature>
<accession>A0A9P4N6F6</accession>
<dbReference type="Proteomes" id="UP000800093">
    <property type="component" value="Unassembled WGS sequence"/>
</dbReference>
<evidence type="ECO:0008006" key="5">
    <source>
        <dbReference type="Google" id="ProtNLM"/>
    </source>
</evidence>